<keyword evidence="2" id="KW-1185">Reference proteome</keyword>
<dbReference type="PANTHER" id="PTHR47718:SF13">
    <property type="entry name" value="OS09G0290500 PROTEIN"/>
    <property type="match status" value="1"/>
</dbReference>
<dbReference type="PANTHER" id="PTHR47718">
    <property type="entry name" value="OS01G0519700 PROTEIN"/>
    <property type="match status" value="1"/>
</dbReference>
<organism evidence="1 2">
    <name type="scientific">Arachis hypogaea</name>
    <name type="common">Peanut</name>
    <dbReference type="NCBI Taxonomy" id="3818"/>
    <lineage>
        <taxon>Eukaryota</taxon>
        <taxon>Viridiplantae</taxon>
        <taxon>Streptophyta</taxon>
        <taxon>Embryophyta</taxon>
        <taxon>Tracheophyta</taxon>
        <taxon>Spermatophyta</taxon>
        <taxon>Magnoliopsida</taxon>
        <taxon>eudicotyledons</taxon>
        <taxon>Gunneridae</taxon>
        <taxon>Pentapetalae</taxon>
        <taxon>rosids</taxon>
        <taxon>fabids</taxon>
        <taxon>Fabales</taxon>
        <taxon>Fabaceae</taxon>
        <taxon>Papilionoideae</taxon>
        <taxon>50 kb inversion clade</taxon>
        <taxon>dalbergioids sensu lato</taxon>
        <taxon>Dalbergieae</taxon>
        <taxon>Pterocarpus clade</taxon>
        <taxon>Arachis</taxon>
    </lineage>
</organism>
<gene>
    <name evidence="1" type="ORF">Ahy_B03g067509</name>
</gene>
<evidence type="ECO:0000313" key="2">
    <source>
        <dbReference type="Proteomes" id="UP000289738"/>
    </source>
</evidence>
<evidence type="ECO:0008006" key="3">
    <source>
        <dbReference type="Google" id="ProtNLM"/>
    </source>
</evidence>
<accession>A0A445A700</accession>
<evidence type="ECO:0000313" key="1">
    <source>
        <dbReference type="EMBL" id="RYR22231.1"/>
    </source>
</evidence>
<dbReference type="Proteomes" id="UP000289738">
    <property type="component" value="Chromosome B03"/>
</dbReference>
<proteinExistence type="predicted"/>
<protein>
    <recommendedName>
        <fullName evidence="3">Protein FAR1-RELATED SEQUENCE</fullName>
    </recommendedName>
</protein>
<reference evidence="1 2" key="1">
    <citation type="submission" date="2019-01" db="EMBL/GenBank/DDBJ databases">
        <title>Sequencing of cultivated peanut Arachis hypogaea provides insights into genome evolution and oil improvement.</title>
        <authorList>
            <person name="Chen X."/>
        </authorList>
    </citation>
    <scope>NUCLEOTIDE SEQUENCE [LARGE SCALE GENOMIC DNA]</scope>
    <source>
        <strain evidence="2">cv. Fuhuasheng</strain>
        <tissue evidence="1">Leaves</tissue>
    </source>
</reference>
<comment type="caution">
    <text evidence="1">The sequence shown here is derived from an EMBL/GenBank/DDBJ whole genome shotgun (WGS) entry which is preliminary data.</text>
</comment>
<dbReference type="AlphaFoldDB" id="A0A445A700"/>
<sequence length="115" mass="13828">MVSSDMKIEQKTIHVIWNSFTKDAFDRNWNNFLMKYGVGGITLGSFSCVIFELCPHFAEPFEDHHLWISVRMRSTQRNEIMHTFFNKFITRNSSLIQFVKQYDNCLRSREQRERI</sequence>
<name>A0A445A700_ARAHY</name>
<dbReference type="EMBL" id="SDMP01000013">
    <property type="protein sequence ID" value="RYR22231.1"/>
    <property type="molecule type" value="Genomic_DNA"/>
</dbReference>